<dbReference type="AlphaFoldDB" id="A0A816IHL2"/>
<evidence type="ECO:0000313" key="1">
    <source>
        <dbReference type="EMBL" id="CAF1704011.1"/>
    </source>
</evidence>
<organism evidence="1">
    <name type="scientific">Brassica napus</name>
    <name type="common">Rape</name>
    <dbReference type="NCBI Taxonomy" id="3708"/>
    <lineage>
        <taxon>Eukaryota</taxon>
        <taxon>Viridiplantae</taxon>
        <taxon>Streptophyta</taxon>
        <taxon>Embryophyta</taxon>
        <taxon>Tracheophyta</taxon>
        <taxon>Spermatophyta</taxon>
        <taxon>Magnoliopsida</taxon>
        <taxon>eudicotyledons</taxon>
        <taxon>Gunneridae</taxon>
        <taxon>Pentapetalae</taxon>
        <taxon>rosids</taxon>
        <taxon>malvids</taxon>
        <taxon>Brassicales</taxon>
        <taxon>Brassicaceae</taxon>
        <taxon>Brassiceae</taxon>
        <taxon>Brassica</taxon>
    </lineage>
</organism>
<dbReference type="EMBL" id="HG994367">
    <property type="protein sequence ID" value="CAF1704011.1"/>
    <property type="molecule type" value="Genomic_DNA"/>
</dbReference>
<protein>
    <submittedName>
        <fullName evidence="1">(rape) hypothetical protein</fullName>
    </submittedName>
</protein>
<feature type="non-terminal residue" evidence="1">
    <location>
        <position position="1"/>
    </location>
</feature>
<sequence length="47" mass="5487">QTDITNVRQLAQDKGNLWSILYLRMRRDMKIAHSDQEIMEEKAIVGA</sequence>
<name>A0A816IHL2_BRANA</name>
<accession>A0A816IHL2</accession>
<reference evidence="1" key="1">
    <citation type="submission" date="2021-01" db="EMBL/GenBank/DDBJ databases">
        <authorList>
            <consortium name="Genoscope - CEA"/>
            <person name="William W."/>
        </authorList>
    </citation>
    <scope>NUCLEOTIDE SEQUENCE</scope>
</reference>
<gene>
    <name evidence="1" type="ORF">DARMORV10_C03P44650.1</name>
</gene>
<proteinExistence type="predicted"/>
<dbReference type="Proteomes" id="UP001295469">
    <property type="component" value="Chromosome C03"/>
</dbReference>